<dbReference type="Pfam" id="PF14322">
    <property type="entry name" value="SusD-like_3"/>
    <property type="match status" value="1"/>
</dbReference>
<dbReference type="RefSeq" id="WP_381508280.1">
    <property type="nucleotide sequence ID" value="NZ_JBHUOM010000045.1"/>
</dbReference>
<evidence type="ECO:0000256" key="1">
    <source>
        <dbReference type="ARBA" id="ARBA00004442"/>
    </source>
</evidence>
<comment type="subcellular location">
    <subcellularLocation>
        <location evidence="1">Cell outer membrane</location>
    </subcellularLocation>
</comment>
<organism evidence="9 10">
    <name type="scientific">Spirosoma flavum</name>
    <dbReference type="NCBI Taxonomy" id="2048557"/>
    <lineage>
        <taxon>Bacteria</taxon>
        <taxon>Pseudomonadati</taxon>
        <taxon>Bacteroidota</taxon>
        <taxon>Cytophagia</taxon>
        <taxon>Cytophagales</taxon>
        <taxon>Cytophagaceae</taxon>
        <taxon>Spirosoma</taxon>
    </lineage>
</organism>
<proteinExistence type="inferred from homology"/>
<evidence type="ECO:0000256" key="6">
    <source>
        <dbReference type="SAM" id="SignalP"/>
    </source>
</evidence>
<dbReference type="Gene3D" id="1.25.40.390">
    <property type="match status" value="1"/>
</dbReference>
<feature type="signal peptide" evidence="6">
    <location>
        <begin position="1"/>
        <end position="21"/>
    </location>
</feature>
<evidence type="ECO:0000256" key="3">
    <source>
        <dbReference type="ARBA" id="ARBA00022729"/>
    </source>
</evidence>
<gene>
    <name evidence="9" type="ORF">ACFS25_28965</name>
</gene>
<dbReference type="InterPro" id="IPR011990">
    <property type="entry name" value="TPR-like_helical_dom_sf"/>
</dbReference>
<keyword evidence="4" id="KW-0472">Membrane</keyword>
<keyword evidence="5" id="KW-0998">Cell outer membrane</keyword>
<keyword evidence="3 6" id="KW-0732">Signal</keyword>
<dbReference type="EMBL" id="JBHUOM010000045">
    <property type="protein sequence ID" value="MFD2937834.1"/>
    <property type="molecule type" value="Genomic_DNA"/>
</dbReference>
<evidence type="ECO:0000259" key="8">
    <source>
        <dbReference type="Pfam" id="PF14322"/>
    </source>
</evidence>
<name>A0ABW6AUX7_9BACT</name>
<feature type="domain" description="RagB/SusD" evidence="7">
    <location>
        <begin position="310"/>
        <end position="425"/>
    </location>
</feature>
<evidence type="ECO:0000313" key="9">
    <source>
        <dbReference type="EMBL" id="MFD2937834.1"/>
    </source>
</evidence>
<dbReference type="InterPro" id="IPR012944">
    <property type="entry name" value="SusD_RagB_dom"/>
</dbReference>
<dbReference type="PROSITE" id="PS51257">
    <property type="entry name" value="PROKAR_LIPOPROTEIN"/>
    <property type="match status" value="1"/>
</dbReference>
<evidence type="ECO:0000259" key="7">
    <source>
        <dbReference type="Pfam" id="PF07980"/>
    </source>
</evidence>
<feature type="chain" id="PRO_5047306184" evidence="6">
    <location>
        <begin position="22"/>
        <end position="458"/>
    </location>
</feature>
<protein>
    <submittedName>
        <fullName evidence="9">RagB/SusD family nutrient uptake outer membrane protein</fullName>
    </submittedName>
</protein>
<comment type="caution">
    <text evidence="9">The sequence shown here is derived from an EMBL/GenBank/DDBJ whole genome shotgun (WGS) entry which is preliminary data.</text>
</comment>
<reference evidence="10" key="1">
    <citation type="journal article" date="2019" name="Int. J. Syst. Evol. Microbiol.">
        <title>The Global Catalogue of Microorganisms (GCM) 10K type strain sequencing project: providing services to taxonomists for standard genome sequencing and annotation.</title>
        <authorList>
            <consortium name="The Broad Institute Genomics Platform"/>
            <consortium name="The Broad Institute Genome Sequencing Center for Infectious Disease"/>
            <person name="Wu L."/>
            <person name="Ma J."/>
        </authorList>
    </citation>
    <scope>NUCLEOTIDE SEQUENCE [LARGE SCALE GENOMIC DNA]</scope>
    <source>
        <strain evidence="10">KCTC 52490</strain>
    </source>
</reference>
<keyword evidence="10" id="KW-1185">Reference proteome</keyword>
<evidence type="ECO:0000256" key="5">
    <source>
        <dbReference type="ARBA" id="ARBA00023237"/>
    </source>
</evidence>
<evidence type="ECO:0000256" key="2">
    <source>
        <dbReference type="ARBA" id="ARBA00006275"/>
    </source>
</evidence>
<feature type="domain" description="SusD-like N-terminal" evidence="8">
    <location>
        <begin position="80"/>
        <end position="217"/>
    </location>
</feature>
<accession>A0ABW6AUX7</accession>
<dbReference type="InterPro" id="IPR033985">
    <property type="entry name" value="SusD-like_N"/>
</dbReference>
<evidence type="ECO:0000256" key="4">
    <source>
        <dbReference type="ARBA" id="ARBA00023136"/>
    </source>
</evidence>
<evidence type="ECO:0000313" key="10">
    <source>
        <dbReference type="Proteomes" id="UP001597512"/>
    </source>
</evidence>
<dbReference type="Pfam" id="PF07980">
    <property type="entry name" value="SusD_RagB"/>
    <property type="match status" value="1"/>
</dbReference>
<sequence>MKTIYTLVLAWLMCACGQNFLNLEPISEANVANFYQNASDFNTAVVGAYGALQTYPDMYFELTSYRSDELTVGAPTAGSQDRYNNDHFLDDASNQLQLSVWANLYNGIARCNEIISRLNTVNLDASVKQPFDGETRFLRAYHYYNLINFWGDVPLVLQPVSVEESYQIGRSSVAAVQEAIEADLTLAIQSLPASYTGVNVGRATAGSARTLLAKVQLMQKRYADVATTLQPLLTGPYQLLSDVSQVFNVANKYNAEIIFAVRYNKEVTNEGHGLWLTTTAATSSLVPPWILAAYPTGDRRRDLVTYARSGTANVYVPNKYLDVVSATTRTAGNDFPLLRFSDVLLMYAEALNEQSYVASGEALSILNRVRTRAGAPAYTAATLPDQSTFRQAIYLERKLEFAYEGQRWFDLLREGSAQAQVLAYEKITVPGYRLLYPVPSQEYLKYRNPTLFPQNPGY</sequence>
<dbReference type="CDD" id="cd08977">
    <property type="entry name" value="SusD"/>
    <property type="match status" value="1"/>
</dbReference>
<dbReference type="SUPFAM" id="SSF48452">
    <property type="entry name" value="TPR-like"/>
    <property type="match status" value="1"/>
</dbReference>
<comment type="similarity">
    <text evidence="2">Belongs to the SusD family.</text>
</comment>
<dbReference type="Proteomes" id="UP001597512">
    <property type="component" value="Unassembled WGS sequence"/>
</dbReference>